<sequence>MAKTPEVGCRAVELNICFEQGSGFDPVLTWKQNGSPVDITGYTAQAQVRKDLGEPTEAIVLDMNTGNGRIILGDAAGTITFCVTATDTAVLDPDDFENACYDLELIPPSPNSEKVRKLTKGLARLITEKTK</sequence>
<organism evidence="1">
    <name type="scientific">marine sediment metagenome</name>
    <dbReference type="NCBI Taxonomy" id="412755"/>
    <lineage>
        <taxon>unclassified sequences</taxon>
        <taxon>metagenomes</taxon>
        <taxon>ecological metagenomes</taxon>
    </lineage>
</organism>
<gene>
    <name evidence="1" type="ORF">LCGC14_0504270</name>
</gene>
<reference evidence="1" key="1">
    <citation type="journal article" date="2015" name="Nature">
        <title>Complex archaea that bridge the gap between prokaryotes and eukaryotes.</title>
        <authorList>
            <person name="Spang A."/>
            <person name="Saw J.H."/>
            <person name="Jorgensen S.L."/>
            <person name="Zaremba-Niedzwiedzka K."/>
            <person name="Martijn J."/>
            <person name="Lind A.E."/>
            <person name="van Eijk R."/>
            <person name="Schleper C."/>
            <person name="Guy L."/>
            <person name="Ettema T.J."/>
        </authorList>
    </citation>
    <scope>NUCLEOTIDE SEQUENCE</scope>
</reference>
<dbReference type="AlphaFoldDB" id="A0A0F9SLA9"/>
<protein>
    <recommendedName>
        <fullName evidence="2">Ig-like domain-containing protein</fullName>
    </recommendedName>
</protein>
<evidence type="ECO:0008006" key="2">
    <source>
        <dbReference type="Google" id="ProtNLM"/>
    </source>
</evidence>
<comment type="caution">
    <text evidence="1">The sequence shown here is derived from an EMBL/GenBank/DDBJ whole genome shotgun (WGS) entry which is preliminary data.</text>
</comment>
<evidence type="ECO:0000313" key="1">
    <source>
        <dbReference type="EMBL" id="KKN63157.1"/>
    </source>
</evidence>
<name>A0A0F9SLA9_9ZZZZ</name>
<proteinExistence type="predicted"/>
<dbReference type="EMBL" id="LAZR01000598">
    <property type="protein sequence ID" value="KKN63157.1"/>
    <property type="molecule type" value="Genomic_DNA"/>
</dbReference>
<accession>A0A0F9SLA9</accession>